<gene>
    <name evidence="2" type="ORF">EAH84_03320</name>
</gene>
<keyword evidence="1" id="KW-0812">Transmembrane</keyword>
<protein>
    <submittedName>
        <fullName evidence="2">Uncharacterized protein</fullName>
    </submittedName>
</protein>
<reference evidence="2 3" key="1">
    <citation type="journal article" date="2019" name="Environ. Microbiol.">
        <title>Species interactions and distinct microbial communities in high Arctic permafrost affected cryosols are associated with the CH4 and CO2 gas fluxes.</title>
        <authorList>
            <person name="Altshuler I."/>
            <person name="Hamel J."/>
            <person name="Turney S."/>
            <person name="Magnuson E."/>
            <person name="Levesque R."/>
            <person name="Greer C."/>
            <person name="Whyte L.G."/>
        </authorList>
    </citation>
    <scope>NUCLEOTIDE SEQUENCE [LARGE SCALE GENOMIC DNA]</scope>
    <source>
        <strain evidence="2 3">S5.1</strain>
    </source>
</reference>
<evidence type="ECO:0000313" key="2">
    <source>
        <dbReference type="EMBL" id="TPG14351.1"/>
    </source>
</evidence>
<comment type="caution">
    <text evidence="2">The sequence shown here is derived from an EMBL/GenBank/DDBJ whole genome shotgun (WGS) entry which is preliminary data.</text>
</comment>
<feature type="transmembrane region" description="Helical" evidence="1">
    <location>
        <begin position="6"/>
        <end position="32"/>
    </location>
</feature>
<dbReference type="Proteomes" id="UP000318413">
    <property type="component" value="Unassembled WGS sequence"/>
</dbReference>
<proteinExistence type="predicted"/>
<keyword evidence="1" id="KW-1133">Transmembrane helix</keyword>
<dbReference type="EMBL" id="RCZK01000002">
    <property type="protein sequence ID" value="TPG14351.1"/>
    <property type="molecule type" value="Genomic_DNA"/>
</dbReference>
<evidence type="ECO:0000313" key="3">
    <source>
        <dbReference type="Proteomes" id="UP000318413"/>
    </source>
</evidence>
<keyword evidence="1" id="KW-0472">Membrane</keyword>
<evidence type="ECO:0000256" key="1">
    <source>
        <dbReference type="SAM" id="Phobius"/>
    </source>
</evidence>
<organism evidence="2 3">
    <name type="scientific">Sphingomonas oligophenolica</name>
    <dbReference type="NCBI Taxonomy" id="301154"/>
    <lineage>
        <taxon>Bacteria</taxon>
        <taxon>Pseudomonadati</taxon>
        <taxon>Pseudomonadota</taxon>
        <taxon>Alphaproteobacteria</taxon>
        <taxon>Sphingomonadales</taxon>
        <taxon>Sphingomonadaceae</taxon>
        <taxon>Sphingomonas</taxon>
    </lineage>
</organism>
<name>A0A502CRL2_9SPHN</name>
<dbReference type="AlphaFoldDB" id="A0A502CRL2"/>
<accession>A0A502CRL2</accession>
<keyword evidence="3" id="KW-1185">Reference proteome</keyword>
<sequence>MMPAAFHFSIALILLGLGIYAALAGAVAMVVGVDARVSIRTTRIVGAATIVIGLSIYLAGNLLLVAALFGDPV</sequence>
<feature type="transmembrane region" description="Helical" evidence="1">
    <location>
        <begin position="44"/>
        <end position="69"/>
    </location>
</feature>